<dbReference type="Gene3D" id="3.30.1360.120">
    <property type="entry name" value="Probable tRNA modification gtpase trme, domain 1"/>
    <property type="match status" value="1"/>
</dbReference>
<accession>A0ABV9Z480</accession>
<organism evidence="1 2">
    <name type="scientific">Flaviflagellibacter deserti</name>
    <dbReference type="NCBI Taxonomy" id="2267266"/>
    <lineage>
        <taxon>Bacteria</taxon>
        <taxon>Pseudomonadati</taxon>
        <taxon>Pseudomonadota</taxon>
        <taxon>Alphaproteobacteria</taxon>
        <taxon>Hyphomicrobiales</taxon>
        <taxon>Flaviflagellibacter</taxon>
    </lineage>
</organism>
<sequence>MSELFAPLPAFETAFPISDGLTIEERSGIGLATVMIRKDQSAALVKRVRSLYGINLPASPSRAGTDDLAFIGIGPGVWLAAGSSSSGFTSMLANDLEGLASVSDQSSGYAVLRLSGPKARTLLQKGVPIDLHPSVFRPEKAAVTVIAHIGCMLWQTDEGAFEVAVFRSMAGSFHHWLAASAAI</sequence>
<dbReference type="RefSeq" id="WP_114956838.1">
    <property type="nucleotide sequence ID" value="NZ_JBHSJF010000006.1"/>
</dbReference>
<dbReference type="Gene3D" id="3.30.70.1520">
    <property type="entry name" value="Heterotetrameric sarcosine oxidase"/>
    <property type="match status" value="1"/>
</dbReference>
<dbReference type="EMBL" id="JBHSJF010000006">
    <property type="protein sequence ID" value="MFC5068931.1"/>
    <property type="molecule type" value="Genomic_DNA"/>
</dbReference>
<reference evidence="2" key="1">
    <citation type="journal article" date="2019" name="Int. J. Syst. Evol. Microbiol.">
        <title>The Global Catalogue of Microorganisms (GCM) 10K type strain sequencing project: providing services to taxonomists for standard genome sequencing and annotation.</title>
        <authorList>
            <consortium name="The Broad Institute Genomics Platform"/>
            <consortium name="The Broad Institute Genome Sequencing Center for Infectious Disease"/>
            <person name="Wu L."/>
            <person name="Ma J."/>
        </authorList>
    </citation>
    <scope>NUCLEOTIDE SEQUENCE [LARGE SCALE GENOMIC DNA]</scope>
    <source>
        <strain evidence="2">CGMCC 1.16444</strain>
    </source>
</reference>
<gene>
    <name evidence="1" type="ORF">ACFPFW_13020</name>
</gene>
<name>A0ABV9Z480_9HYPH</name>
<proteinExistence type="predicted"/>
<evidence type="ECO:0000313" key="1">
    <source>
        <dbReference type="EMBL" id="MFC5068931.1"/>
    </source>
</evidence>
<dbReference type="SUPFAM" id="SSF103025">
    <property type="entry name" value="Folate-binding domain"/>
    <property type="match status" value="1"/>
</dbReference>
<evidence type="ECO:0000313" key="2">
    <source>
        <dbReference type="Proteomes" id="UP001595796"/>
    </source>
</evidence>
<keyword evidence="2" id="KW-1185">Reference proteome</keyword>
<dbReference type="Pfam" id="PF04268">
    <property type="entry name" value="SoxG"/>
    <property type="match status" value="1"/>
</dbReference>
<dbReference type="InterPro" id="IPR027266">
    <property type="entry name" value="TrmE/GcvT-like"/>
</dbReference>
<dbReference type="InterPro" id="IPR007375">
    <property type="entry name" value="SoxG"/>
</dbReference>
<dbReference type="Proteomes" id="UP001595796">
    <property type="component" value="Unassembled WGS sequence"/>
</dbReference>
<comment type="caution">
    <text evidence="1">The sequence shown here is derived from an EMBL/GenBank/DDBJ whole genome shotgun (WGS) entry which is preliminary data.</text>
</comment>
<protein>
    <submittedName>
        <fullName evidence="1">Sarcosine oxidase subunit gamma</fullName>
    </submittedName>
</protein>